<dbReference type="GO" id="GO:0005525">
    <property type="term" value="F:GTP binding"/>
    <property type="evidence" value="ECO:0007669"/>
    <property type="project" value="UniProtKB-UniRule"/>
</dbReference>
<dbReference type="Pfam" id="PF01926">
    <property type="entry name" value="MMR_HSR1"/>
    <property type="match status" value="1"/>
</dbReference>
<dbReference type="GO" id="GO:0030488">
    <property type="term" value="P:tRNA methylation"/>
    <property type="evidence" value="ECO:0007669"/>
    <property type="project" value="TreeGrafter"/>
</dbReference>
<dbReference type="STRING" id="1117702.AQZ52_03055"/>
<dbReference type="PANTHER" id="PTHR42714:SF2">
    <property type="entry name" value="TRNA MODIFICATION GTPASE GTPBP3, MITOCHONDRIAL"/>
    <property type="match status" value="1"/>
</dbReference>
<dbReference type="Pfam" id="PF12631">
    <property type="entry name" value="MnmE_helical"/>
    <property type="match status" value="1"/>
</dbReference>
<comment type="subcellular location">
    <subcellularLocation>
        <location evidence="7">Cytoplasm</location>
    </subcellularLocation>
</comment>
<dbReference type="CDD" id="cd04164">
    <property type="entry name" value="trmE"/>
    <property type="match status" value="1"/>
</dbReference>
<gene>
    <name evidence="7" type="primary">mnmE</name>
    <name evidence="7" type="synonym">trmE</name>
    <name evidence="11" type="ORF">AQZ52_03055</name>
</gene>
<feature type="binding site" evidence="7">
    <location>
        <begin position="229"/>
        <end position="234"/>
    </location>
    <ligand>
        <name>GTP</name>
        <dbReference type="ChEBI" id="CHEBI:37565"/>
    </ligand>
</feature>
<feature type="binding site" evidence="7">
    <location>
        <position position="254"/>
    </location>
    <ligand>
        <name>Mg(2+)</name>
        <dbReference type="ChEBI" id="CHEBI:18420"/>
    </ligand>
</feature>
<dbReference type="Pfam" id="PF10396">
    <property type="entry name" value="TrmE_N"/>
    <property type="match status" value="1"/>
</dbReference>
<keyword evidence="12" id="KW-1185">Reference proteome</keyword>
<keyword evidence="3 7" id="KW-0547">Nucleotide-binding</keyword>
<dbReference type="GO" id="GO:0003924">
    <property type="term" value="F:GTPase activity"/>
    <property type="evidence" value="ECO:0007669"/>
    <property type="project" value="UniProtKB-UniRule"/>
</dbReference>
<dbReference type="InterPro" id="IPR027266">
    <property type="entry name" value="TrmE/GcvT-like"/>
</dbReference>
<dbReference type="NCBIfam" id="TIGR00231">
    <property type="entry name" value="small_GTP"/>
    <property type="match status" value="1"/>
</dbReference>
<evidence type="ECO:0000256" key="1">
    <source>
        <dbReference type="ARBA" id="ARBA00011043"/>
    </source>
</evidence>
<comment type="function">
    <text evidence="7">Exhibits a very high intrinsic GTPase hydrolysis rate. Involved in the addition of a carboxymethylaminomethyl (cmnm) group at the wobble position (U34) of certain tRNAs, forming tRNA-cmnm(5)s(2)U34.</text>
</comment>
<feature type="domain" description="GTP-binding protein TrmE N-terminal" evidence="9">
    <location>
        <begin position="4"/>
        <end position="117"/>
    </location>
</feature>
<dbReference type="SUPFAM" id="SSF103025">
    <property type="entry name" value="Folate-binding domain"/>
    <property type="match status" value="1"/>
</dbReference>
<evidence type="ECO:0000259" key="9">
    <source>
        <dbReference type="Pfam" id="PF10396"/>
    </source>
</evidence>
<dbReference type="InterPro" id="IPR025867">
    <property type="entry name" value="MnmE_helical"/>
</dbReference>
<proteinExistence type="inferred from homology"/>
<evidence type="ECO:0000256" key="3">
    <source>
        <dbReference type="ARBA" id="ARBA00022741"/>
    </source>
</evidence>
<dbReference type="InterPro" id="IPR006073">
    <property type="entry name" value="GTP-bd"/>
</dbReference>
<name>A0A124JVG9_9SPHN</name>
<dbReference type="SUPFAM" id="SSF52540">
    <property type="entry name" value="P-loop containing nucleoside triphosphate hydrolases"/>
    <property type="match status" value="1"/>
</dbReference>
<dbReference type="Gene3D" id="3.30.1360.120">
    <property type="entry name" value="Probable tRNA modification gtpase trme, domain 1"/>
    <property type="match status" value="1"/>
</dbReference>
<protein>
    <recommendedName>
        <fullName evidence="7">tRNA modification GTPase MnmE</fullName>
        <ecNumber evidence="7">3.6.-.-</ecNumber>
    </recommendedName>
</protein>
<dbReference type="SUPFAM" id="SSF116878">
    <property type="entry name" value="TrmE connector domain"/>
    <property type="match status" value="1"/>
</dbReference>
<evidence type="ECO:0000259" key="8">
    <source>
        <dbReference type="Pfam" id="PF01926"/>
    </source>
</evidence>
<evidence type="ECO:0000313" key="11">
    <source>
        <dbReference type="EMBL" id="KUR72272.1"/>
    </source>
</evidence>
<dbReference type="EMBL" id="LLZS01000003">
    <property type="protein sequence ID" value="KUR72272.1"/>
    <property type="molecule type" value="Genomic_DNA"/>
</dbReference>
<evidence type="ECO:0000256" key="5">
    <source>
        <dbReference type="ARBA" id="ARBA00022958"/>
    </source>
</evidence>
<reference evidence="11 12" key="1">
    <citation type="submission" date="2015-10" db="EMBL/GenBank/DDBJ databases">
        <title>Draft genome sequence of Novosphingobium fuchskuhlense DSM 25065 isolated from a surface water sample of the southwest basin of Lake Grosse Fuchskuhle.</title>
        <authorList>
            <person name="Ruckert C."/>
            <person name="Winkler A."/>
            <person name="Glaeser J."/>
            <person name="Grossart H.-P."/>
            <person name="Kalinowski J."/>
            <person name="Glaeser S."/>
        </authorList>
    </citation>
    <scope>NUCLEOTIDE SEQUENCE [LARGE SCALE GENOMIC DNA]</scope>
    <source>
        <strain evidence="11 12">FNE08-7</strain>
    </source>
</reference>
<evidence type="ECO:0000256" key="2">
    <source>
        <dbReference type="ARBA" id="ARBA00022694"/>
    </source>
</evidence>
<keyword evidence="4 7" id="KW-0378">Hydrolase</keyword>
<feature type="binding site" evidence="7">
    <location>
        <position position="233"/>
    </location>
    <ligand>
        <name>Mg(2+)</name>
        <dbReference type="ChEBI" id="CHEBI:18420"/>
    </ligand>
</feature>
<dbReference type="FunFam" id="3.30.1360.120:FF:000007">
    <property type="entry name" value="tRNA modification GTPase GTPBP3, mitochondrial"/>
    <property type="match status" value="1"/>
</dbReference>
<comment type="caution">
    <text evidence="11">The sequence shown here is derived from an EMBL/GenBank/DDBJ whole genome shotgun (WGS) entry which is preliminary data.</text>
</comment>
<keyword evidence="2 7" id="KW-0819">tRNA processing</keyword>
<keyword evidence="7" id="KW-0460">Magnesium</keyword>
<dbReference type="CDD" id="cd14858">
    <property type="entry name" value="TrmE_N"/>
    <property type="match status" value="1"/>
</dbReference>
<dbReference type="InterPro" id="IPR027368">
    <property type="entry name" value="MnmE_dom2"/>
</dbReference>
<dbReference type="GO" id="GO:0002098">
    <property type="term" value="P:tRNA wobble uridine modification"/>
    <property type="evidence" value="ECO:0007669"/>
    <property type="project" value="TreeGrafter"/>
</dbReference>
<dbReference type="InterPro" id="IPR005225">
    <property type="entry name" value="Small_GTP-bd"/>
</dbReference>
<feature type="binding site" evidence="7">
    <location>
        <begin position="273"/>
        <end position="276"/>
    </location>
    <ligand>
        <name>GTP</name>
        <dbReference type="ChEBI" id="CHEBI:37565"/>
    </ligand>
</feature>
<keyword evidence="6 7" id="KW-0342">GTP-binding</keyword>
<dbReference type="Proteomes" id="UP000058012">
    <property type="component" value="Unassembled WGS sequence"/>
</dbReference>
<feature type="binding site" evidence="7">
    <location>
        <begin position="248"/>
        <end position="254"/>
    </location>
    <ligand>
        <name>GTP</name>
        <dbReference type="ChEBI" id="CHEBI:37565"/>
    </ligand>
</feature>
<dbReference type="Gene3D" id="3.40.50.300">
    <property type="entry name" value="P-loop containing nucleotide triphosphate hydrolases"/>
    <property type="match status" value="1"/>
</dbReference>
<organism evidence="11 12">
    <name type="scientific">Novosphingobium fuchskuhlense</name>
    <dbReference type="NCBI Taxonomy" id="1117702"/>
    <lineage>
        <taxon>Bacteria</taxon>
        <taxon>Pseudomonadati</taxon>
        <taxon>Pseudomonadota</taxon>
        <taxon>Alphaproteobacteria</taxon>
        <taxon>Sphingomonadales</taxon>
        <taxon>Sphingomonadaceae</taxon>
        <taxon>Novosphingobium</taxon>
    </lineage>
</organism>
<dbReference type="InterPro" id="IPR004520">
    <property type="entry name" value="GTPase_MnmE"/>
</dbReference>
<dbReference type="GO" id="GO:0046872">
    <property type="term" value="F:metal ion binding"/>
    <property type="evidence" value="ECO:0007669"/>
    <property type="project" value="UniProtKB-KW"/>
</dbReference>
<keyword evidence="7" id="KW-0479">Metal-binding</keyword>
<dbReference type="EC" id="3.6.-.-" evidence="7"/>
<dbReference type="RefSeq" id="WP_067906445.1">
    <property type="nucleotide sequence ID" value="NZ_KQ954244.1"/>
</dbReference>
<dbReference type="OrthoDB" id="9805918at2"/>
<comment type="caution">
    <text evidence="7">Lacks conserved residue(s) required for the propagation of feature annotation.</text>
</comment>
<comment type="cofactor">
    <cofactor evidence="7">
        <name>K(+)</name>
        <dbReference type="ChEBI" id="CHEBI:29103"/>
    </cofactor>
    <text evidence="7">Binds 1 potassium ion per subunit.</text>
</comment>
<sequence length="433" mass="45339">MTDTIFALSSGAPPAAIAVVRLSGPEAGAALEALAGKLPPPRRAVLAVLRDAVDEILDRALVLWLPGPGTATGEDSAELHLHGGRAVVAAVETALAALPSVRRAEPGEFTRRAFANGCIDLAEAEGLADLLSAETELQRRAAMAMLGGTFSGTVADWHARVLGLSAALELVLDFADEDDAHDRLSEGGLPAQFASGCIKLAGELEVWLARPRAEPLRDGFRVVLAGPPNTGKSTLFNVLVDDEAAITAPEPGTTRDVLVRSVAMSGVPFTFVDTAGLRDEGAGAIEQIGIVRARTEAARADLVLWLGPEGEGPRKGPVWEIAPQCDRHDAPLKRAAQFVLSAHTGEGVDGLRAALIEHARSSLPVPGEVALNARQHGLLADVAAALREASEQFDPLLAAESLRLARIALDRLVGRAGTEDMLDTLFGRFCIGK</sequence>
<evidence type="ECO:0000256" key="4">
    <source>
        <dbReference type="ARBA" id="ARBA00022801"/>
    </source>
</evidence>
<keyword evidence="7" id="KW-0963">Cytoplasm</keyword>
<evidence type="ECO:0000256" key="6">
    <source>
        <dbReference type="ARBA" id="ARBA00023134"/>
    </source>
</evidence>
<dbReference type="PANTHER" id="PTHR42714">
    <property type="entry name" value="TRNA MODIFICATION GTPASE GTPBP3"/>
    <property type="match status" value="1"/>
</dbReference>
<comment type="subunit">
    <text evidence="7">Homodimer. Heterotetramer of two MnmE and two MnmG subunits.</text>
</comment>
<comment type="similarity">
    <text evidence="1 7">Belongs to the TRAFAC class TrmE-Era-EngA-EngB-Septin-like GTPase superfamily. TrmE GTPase family.</text>
</comment>
<feature type="domain" description="MnmE helical" evidence="10">
    <location>
        <begin position="121"/>
        <end position="430"/>
    </location>
</feature>
<dbReference type="GO" id="GO:0005737">
    <property type="term" value="C:cytoplasm"/>
    <property type="evidence" value="ECO:0007669"/>
    <property type="project" value="UniProtKB-SubCell"/>
</dbReference>
<dbReference type="NCBIfam" id="NF003661">
    <property type="entry name" value="PRK05291.1-3"/>
    <property type="match status" value="1"/>
</dbReference>
<dbReference type="AlphaFoldDB" id="A0A124JVG9"/>
<dbReference type="InterPro" id="IPR027417">
    <property type="entry name" value="P-loop_NTPase"/>
</dbReference>
<feature type="domain" description="G" evidence="8">
    <location>
        <begin position="221"/>
        <end position="306"/>
    </location>
</feature>
<evidence type="ECO:0000313" key="12">
    <source>
        <dbReference type="Proteomes" id="UP000058012"/>
    </source>
</evidence>
<dbReference type="Gene3D" id="1.20.120.430">
    <property type="entry name" value="tRNA modification GTPase MnmE domain 2"/>
    <property type="match status" value="1"/>
</dbReference>
<evidence type="ECO:0000259" key="10">
    <source>
        <dbReference type="Pfam" id="PF12631"/>
    </source>
</evidence>
<accession>A0A124JVG9</accession>
<dbReference type="InterPro" id="IPR018948">
    <property type="entry name" value="GTP-bd_TrmE_N"/>
</dbReference>
<keyword evidence="5 7" id="KW-0630">Potassium</keyword>
<evidence type="ECO:0000256" key="7">
    <source>
        <dbReference type="HAMAP-Rule" id="MF_00379"/>
    </source>
</evidence>
<dbReference type="InterPro" id="IPR031168">
    <property type="entry name" value="G_TrmE"/>
</dbReference>
<dbReference type="HAMAP" id="MF_00379">
    <property type="entry name" value="GTPase_MnmE"/>
    <property type="match status" value="1"/>
</dbReference>